<protein>
    <recommendedName>
        <fullName evidence="2">Retroviral polymerase SH3-like domain-containing protein</fullName>
    </recommendedName>
</protein>
<dbReference type="Pfam" id="PF25597">
    <property type="entry name" value="SH3_retrovirus"/>
    <property type="match status" value="1"/>
</dbReference>
<dbReference type="Proteomes" id="UP000807025">
    <property type="component" value="Unassembled WGS sequence"/>
</dbReference>
<feature type="domain" description="Retroviral polymerase SH3-like" evidence="2">
    <location>
        <begin position="24"/>
        <end position="74"/>
    </location>
</feature>
<sequence>MTPYEAAFGKKPDLTDLRVWGELVYVRTEGGDKLGGHVKEGHWVGFDDLSKGHRIYWPDRHAVTTERNIYFDNTPDGQISVMTPTISSSPSNTSQDLPASPQHATPIDPNPALSTPVIPPAEDPPAKRARKPSRIVQDLLEGRGRTSNRPSDPLVAKGVRVPEPSDPNPGGLMLEGEGMADWMMMVDEELALAAQMADTEGLEPRNLEEARRRPDW</sequence>
<feature type="compositionally biased region" description="Basic and acidic residues" evidence="1">
    <location>
        <begin position="202"/>
        <end position="216"/>
    </location>
</feature>
<accession>A0A9P5ZLN9</accession>
<name>A0A9P5ZLN9_PLEER</name>
<feature type="compositionally biased region" description="Low complexity" evidence="1">
    <location>
        <begin position="83"/>
        <end position="94"/>
    </location>
</feature>
<gene>
    <name evidence="3" type="ORF">BDN71DRAFT_1363453</name>
</gene>
<feature type="region of interest" description="Disordered" evidence="1">
    <location>
        <begin position="197"/>
        <end position="216"/>
    </location>
</feature>
<organism evidence="3 4">
    <name type="scientific">Pleurotus eryngii</name>
    <name type="common">Boletus of the steppes</name>
    <dbReference type="NCBI Taxonomy" id="5323"/>
    <lineage>
        <taxon>Eukaryota</taxon>
        <taxon>Fungi</taxon>
        <taxon>Dikarya</taxon>
        <taxon>Basidiomycota</taxon>
        <taxon>Agaricomycotina</taxon>
        <taxon>Agaricomycetes</taxon>
        <taxon>Agaricomycetidae</taxon>
        <taxon>Agaricales</taxon>
        <taxon>Pleurotineae</taxon>
        <taxon>Pleurotaceae</taxon>
        <taxon>Pleurotus</taxon>
    </lineage>
</organism>
<evidence type="ECO:0000256" key="1">
    <source>
        <dbReference type="SAM" id="MobiDB-lite"/>
    </source>
</evidence>
<dbReference type="EMBL" id="MU154733">
    <property type="protein sequence ID" value="KAF9488086.1"/>
    <property type="molecule type" value="Genomic_DNA"/>
</dbReference>
<dbReference type="OrthoDB" id="3045612at2759"/>
<evidence type="ECO:0000313" key="4">
    <source>
        <dbReference type="Proteomes" id="UP000807025"/>
    </source>
</evidence>
<reference evidence="3" key="1">
    <citation type="submission" date="2020-11" db="EMBL/GenBank/DDBJ databases">
        <authorList>
            <consortium name="DOE Joint Genome Institute"/>
            <person name="Ahrendt S."/>
            <person name="Riley R."/>
            <person name="Andreopoulos W."/>
            <person name="Labutti K."/>
            <person name="Pangilinan J."/>
            <person name="Ruiz-Duenas F.J."/>
            <person name="Barrasa J.M."/>
            <person name="Sanchez-Garcia M."/>
            <person name="Camarero S."/>
            <person name="Miyauchi S."/>
            <person name="Serrano A."/>
            <person name="Linde D."/>
            <person name="Babiker R."/>
            <person name="Drula E."/>
            <person name="Ayuso-Fernandez I."/>
            <person name="Pacheco R."/>
            <person name="Padilla G."/>
            <person name="Ferreira P."/>
            <person name="Barriuso J."/>
            <person name="Kellner H."/>
            <person name="Castanera R."/>
            <person name="Alfaro M."/>
            <person name="Ramirez L."/>
            <person name="Pisabarro A.G."/>
            <person name="Kuo A."/>
            <person name="Tritt A."/>
            <person name="Lipzen A."/>
            <person name="He G."/>
            <person name="Yan M."/>
            <person name="Ng V."/>
            <person name="Cullen D."/>
            <person name="Martin F."/>
            <person name="Rosso M.-N."/>
            <person name="Henrissat B."/>
            <person name="Hibbett D."/>
            <person name="Martinez A.T."/>
            <person name="Grigoriev I.V."/>
        </authorList>
    </citation>
    <scope>NUCLEOTIDE SEQUENCE</scope>
    <source>
        <strain evidence="3">ATCC 90797</strain>
    </source>
</reference>
<dbReference type="InterPro" id="IPR057670">
    <property type="entry name" value="SH3_retrovirus"/>
</dbReference>
<feature type="region of interest" description="Disordered" evidence="1">
    <location>
        <begin position="80"/>
        <end position="170"/>
    </location>
</feature>
<evidence type="ECO:0000259" key="2">
    <source>
        <dbReference type="Pfam" id="PF25597"/>
    </source>
</evidence>
<feature type="non-terminal residue" evidence="3">
    <location>
        <position position="216"/>
    </location>
</feature>
<dbReference type="AlphaFoldDB" id="A0A9P5ZLN9"/>
<evidence type="ECO:0000313" key="3">
    <source>
        <dbReference type="EMBL" id="KAF9488086.1"/>
    </source>
</evidence>
<proteinExistence type="predicted"/>
<keyword evidence="4" id="KW-1185">Reference proteome</keyword>
<comment type="caution">
    <text evidence="3">The sequence shown here is derived from an EMBL/GenBank/DDBJ whole genome shotgun (WGS) entry which is preliminary data.</text>
</comment>